<dbReference type="InterPro" id="IPR006501">
    <property type="entry name" value="Pectinesterase_inhib_dom"/>
</dbReference>
<comment type="pathway">
    <text evidence="1 7">Glycan metabolism; pectin degradation; 2-dehydro-3-deoxy-D-gluconate from pectin: step 1/5.</text>
</comment>
<keyword evidence="4 7" id="KW-0378">Hydrolase</keyword>
<dbReference type="InterPro" id="IPR011050">
    <property type="entry name" value="Pectin_lyase_fold/virulence"/>
</dbReference>
<evidence type="ECO:0000256" key="6">
    <source>
        <dbReference type="PROSITE-ProRule" id="PRU10040"/>
    </source>
</evidence>
<dbReference type="NCBIfam" id="TIGR01614">
    <property type="entry name" value="PME_inhib"/>
    <property type="match status" value="1"/>
</dbReference>
<dbReference type="CDD" id="cd15798">
    <property type="entry name" value="PMEI-like_3"/>
    <property type="match status" value="1"/>
</dbReference>
<dbReference type="InterPro" id="IPR012334">
    <property type="entry name" value="Pectin_lyas_fold"/>
</dbReference>
<evidence type="ECO:0000313" key="9">
    <source>
        <dbReference type="EMBL" id="MBA4675798.1"/>
    </source>
</evidence>
<keyword evidence="7" id="KW-0961">Cell wall biogenesis/degradation</keyword>
<accession>A0A7C9ASK4</accession>
<keyword evidence="7" id="KW-0134">Cell wall</keyword>
<keyword evidence="7" id="KW-0732">Signal</keyword>
<evidence type="ECO:0000259" key="8">
    <source>
        <dbReference type="SMART" id="SM00856"/>
    </source>
</evidence>
<dbReference type="Gene3D" id="1.20.140.40">
    <property type="entry name" value="Invertase/pectin methylesterase inhibitor family protein"/>
    <property type="match status" value="1"/>
</dbReference>
<sequence>MDIHVILVSSIVLSAFGFGVVHGQVLSCNQTPYPVTCHYFIEASKLPASNEMSGLSFRDTTLRVTLEQAYEAYRVIYSMDMSSVEMRAKVAWGDCLELYEDNVHQLNQTIFTSSTLDKPPTIDDVQTYLSAAIANDEICKNGFMDLNLASHLESFPSVLTNFSELLINALAINKASPIPSSPPVSRSPSIGNRRLLANGFPSWVSMTERKLLQSTTSATTADLVVAMDGTGDYKTISEAINASKKLRSGTKRFIIYVKKGIYNENVVVTNKMKNLMLIGDGIDATVVTSNKNVQDGSTTYRSATFGVSGDGFIAKGITFENTAGPQKHQAVAFRSGSDLSVFYECSFKGYQDTLYVYSKRQFYKECDIYGTIDFIFGDAAVVFQSCGIYARKPMSNQANTITAQARSDPNENTGIVIHNSIIDAAPDLKPVQGSVRTFLGRPWHQYSRSVVVKSAIGGLVDPAGWAPWDGDFGINTLYYGEYMNTGPGADTSHRVKWPGYHLITSPAEAGKFSVQDFLAGDAWIPATGVPFTAGL</sequence>
<dbReference type="SMART" id="SM00856">
    <property type="entry name" value="PMEI"/>
    <property type="match status" value="1"/>
</dbReference>
<dbReference type="GO" id="GO:0030599">
    <property type="term" value="F:pectinesterase activity"/>
    <property type="evidence" value="ECO:0007669"/>
    <property type="project" value="UniProtKB-UniRule"/>
</dbReference>
<evidence type="ECO:0000256" key="5">
    <source>
        <dbReference type="ARBA" id="ARBA00023085"/>
    </source>
</evidence>
<comment type="similarity">
    <text evidence="2">In the N-terminal section; belongs to the PMEI family.</text>
</comment>
<dbReference type="InterPro" id="IPR000070">
    <property type="entry name" value="Pectinesterase_cat"/>
</dbReference>
<dbReference type="Pfam" id="PF04043">
    <property type="entry name" value="PMEI"/>
    <property type="match status" value="1"/>
</dbReference>
<dbReference type="InterPro" id="IPR033131">
    <property type="entry name" value="Pectinesterase_Asp_AS"/>
</dbReference>
<comment type="catalytic activity">
    <reaction evidence="7">
        <text>[(1-&gt;4)-alpha-D-galacturonosyl methyl ester](n) + n H2O = [(1-&gt;4)-alpha-D-galacturonosyl](n) + n methanol + n H(+)</text>
        <dbReference type="Rhea" id="RHEA:22380"/>
        <dbReference type="Rhea" id="RHEA-COMP:14570"/>
        <dbReference type="Rhea" id="RHEA-COMP:14573"/>
        <dbReference type="ChEBI" id="CHEBI:15377"/>
        <dbReference type="ChEBI" id="CHEBI:15378"/>
        <dbReference type="ChEBI" id="CHEBI:17790"/>
        <dbReference type="ChEBI" id="CHEBI:140522"/>
        <dbReference type="ChEBI" id="CHEBI:140523"/>
        <dbReference type="EC" id="3.1.1.11"/>
    </reaction>
</comment>
<feature type="active site" evidence="6">
    <location>
        <position position="373"/>
    </location>
</feature>
<evidence type="ECO:0000256" key="7">
    <source>
        <dbReference type="RuleBase" id="RU000589"/>
    </source>
</evidence>
<dbReference type="PANTHER" id="PTHR31707">
    <property type="entry name" value="PECTINESTERASE"/>
    <property type="match status" value="1"/>
</dbReference>
<dbReference type="GO" id="GO:0042545">
    <property type="term" value="P:cell wall modification"/>
    <property type="evidence" value="ECO:0007669"/>
    <property type="project" value="UniProtKB-UniRule"/>
</dbReference>
<dbReference type="GO" id="GO:0004857">
    <property type="term" value="F:enzyme inhibitor activity"/>
    <property type="evidence" value="ECO:0007669"/>
    <property type="project" value="InterPro"/>
</dbReference>
<evidence type="ECO:0000256" key="2">
    <source>
        <dbReference type="ARBA" id="ARBA00006027"/>
    </source>
</evidence>
<dbReference type="PROSITE" id="PS00800">
    <property type="entry name" value="PECTINESTERASE_1"/>
    <property type="match status" value="1"/>
</dbReference>
<evidence type="ECO:0000256" key="4">
    <source>
        <dbReference type="ARBA" id="ARBA00022801"/>
    </source>
</evidence>
<comment type="subcellular location">
    <subcellularLocation>
        <location evidence="7">Secreted</location>
        <location evidence="7">Cell wall</location>
    </subcellularLocation>
</comment>
<dbReference type="SUPFAM" id="SSF51126">
    <property type="entry name" value="Pectin lyase-like"/>
    <property type="match status" value="1"/>
</dbReference>
<keyword evidence="7" id="KW-0964">Secreted</keyword>
<dbReference type="EC" id="3.1.1.11" evidence="7"/>
<comment type="function">
    <text evidence="7">Acts in the modification of cell walls via demethylesterification of cell wall pectin.</text>
</comment>
<dbReference type="UniPathway" id="UPA00545">
    <property type="reaction ID" value="UER00823"/>
</dbReference>
<feature type="domain" description="Pectinesterase inhibitor" evidence="8">
    <location>
        <begin position="20"/>
        <end position="172"/>
    </location>
</feature>
<dbReference type="AlphaFoldDB" id="A0A7C9ASK4"/>
<reference evidence="9" key="2">
    <citation type="submission" date="2020-07" db="EMBL/GenBank/DDBJ databases">
        <authorList>
            <person name="Vera ALvarez R."/>
            <person name="Arias-Moreno D.M."/>
            <person name="Jimenez-Jacinto V."/>
            <person name="Jimenez-Bremont J.F."/>
            <person name="Swaminathan K."/>
            <person name="Moose S.P."/>
            <person name="Guerrero-Gonzalez M.L."/>
            <person name="Marino-Ramirez L."/>
            <person name="Landsman D."/>
            <person name="Rodriguez-Kessler M."/>
            <person name="Delgado-Sanchez P."/>
        </authorList>
    </citation>
    <scope>NUCLEOTIDE SEQUENCE</scope>
    <source>
        <tissue evidence="9">Cladode</tissue>
    </source>
</reference>
<dbReference type="InterPro" id="IPR035513">
    <property type="entry name" value="Invertase/methylesterase_inhib"/>
</dbReference>
<evidence type="ECO:0000256" key="1">
    <source>
        <dbReference type="ARBA" id="ARBA00005184"/>
    </source>
</evidence>
<feature type="signal peptide" evidence="7">
    <location>
        <begin position="1"/>
        <end position="23"/>
    </location>
</feature>
<comment type="similarity">
    <text evidence="3">In the C-terminal section; belongs to the pectinesterase family.</text>
</comment>
<dbReference type="FunFam" id="2.160.20.10:FF:000001">
    <property type="entry name" value="Pectinesterase"/>
    <property type="match status" value="1"/>
</dbReference>
<evidence type="ECO:0000256" key="3">
    <source>
        <dbReference type="ARBA" id="ARBA00007786"/>
    </source>
</evidence>
<dbReference type="EMBL" id="GISG01268885">
    <property type="protein sequence ID" value="MBA4675798.1"/>
    <property type="molecule type" value="Transcribed_RNA"/>
</dbReference>
<feature type="chain" id="PRO_5028522011" description="Pectinesterase" evidence="7">
    <location>
        <begin position="24"/>
        <end position="535"/>
    </location>
</feature>
<dbReference type="PROSITE" id="PS00503">
    <property type="entry name" value="PECTINESTERASE_2"/>
    <property type="match status" value="1"/>
</dbReference>
<proteinExistence type="inferred from homology"/>
<dbReference type="GO" id="GO:0045490">
    <property type="term" value="P:pectin catabolic process"/>
    <property type="evidence" value="ECO:0007669"/>
    <property type="project" value="UniProtKB-UniRule"/>
</dbReference>
<dbReference type="Pfam" id="PF01095">
    <property type="entry name" value="Pectinesterase"/>
    <property type="match status" value="1"/>
</dbReference>
<name>A0A7C9ASK4_OPUST</name>
<dbReference type="Gene3D" id="2.160.20.10">
    <property type="entry name" value="Single-stranded right-handed beta-helix, Pectin lyase-like"/>
    <property type="match status" value="1"/>
</dbReference>
<dbReference type="InterPro" id="IPR018040">
    <property type="entry name" value="Pectinesterase_Tyr_AS"/>
</dbReference>
<reference evidence="9" key="1">
    <citation type="journal article" date="2013" name="J. Plant Res.">
        <title>Effect of fungi and light on seed germination of three Opuntia species from semiarid lands of central Mexico.</title>
        <authorList>
            <person name="Delgado-Sanchez P."/>
            <person name="Jimenez-Bremont J.F."/>
            <person name="Guerrero-Gonzalez Mde L."/>
            <person name="Flores J."/>
        </authorList>
    </citation>
    <scope>NUCLEOTIDE SEQUENCE</scope>
    <source>
        <tissue evidence="9">Cladode</tissue>
    </source>
</reference>
<keyword evidence="5 7" id="KW-0063">Aspartyl esterase</keyword>
<protein>
    <recommendedName>
        <fullName evidence="7">Pectinesterase</fullName>
        <ecNumber evidence="7">3.1.1.11</ecNumber>
    </recommendedName>
</protein>
<organism evidence="9">
    <name type="scientific">Opuntia streptacantha</name>
    <name type="common">Prickly pear cactus</name>
    <name type="synonym">Opuntia cardona</name>
    <dbReference type="NCBI Taxonomy" id="393608"/>
    <lineage>
        <taxon>Eukaryota</taxon>
        <taxon>Viridiplantae</taxon>
        <taxon>Streptophyta</taxon>
        <taxon>Embryophyta</taxon>
        <taxon>Tracheophyta</taxon>
        <taxon>Spermatophyta</taxon>
        <taxon>Magnoliopsida</taxon>
        <taxon>eudicotyledons</taxon>
        <taxon>Gunneridae</taxon>
        <taxon>Pentapetalae</taxon>
        <taxon>Caryophyllales</taxon>
        <taxon>Cactineae</taxon>
        <taxon>Cactaceae</taxon>
        <taxon>Opuntioideae</taxon>
        <taxon>Opuntia</taxon>
    </lineage>
</organism>
<dbReference type="SUPFAM" id="SSF101148">
    <property type="entry name" value="Plant invertase/pectin methylesterase inhibitor"/>
    <property type="match status" value="1"/>
</dbReference>